<keyword evidence="1" id="KW-0614">Plasmid</keyword>
<protein>
    <submittedName>
        <fullName evidence="1">Uncharacterized protein</fullName>
    </submittedName>
</protein>
<keyword evidence="2" id="KW-1185">Reference proteome</keyword>
<dbReference type="KEGG" id="malv:MALV_57030"/>
<evidence type="ECO:0000313" key="1">
    <source>
        <dbReference type="EMBL" id="BBX30578.1"/>
    </source>
</evidence>
<dbReference type="Proteomes" id="UP000466906">
    <property type="component" value="Plasmid pJCM12272"/>
</dbReference>
<accession>A0A6N4V1Y4</accession>
<evidence type="ECO:0000313" key="2">
    <source>
        <dbReference type="Proteomes" id="UP000466906"/>
    </source>
</evidence>
<organism evidence="1 2">
    <name type="scientific">Mycolicibacterium alvei</name>
    <dbReference type="NCBI Taxonomy" id="67081"/>
    <lineage>
        <taxon>Bacteria</taxon>
        <taxon>Bacillati</taxon>
        <taxon>Actinomycetota</taxon>
        <taxon>Actinomycetes</taxon>
        <taxon>Mycobacteriales</taxon>
        <taxon>Mycobacteriaceae</taxon>
        <taxon>Mycolicibacterium</taxon>
    </lineage>
</organism>
<dbReference type="EMBL" id="AP022566">
    <property type="protein sequence ID" value="BBX30578.1"/>
    <property type="molecule type" value="Genomic_DNA"/>
</dbReference>
<gene>
    <name evidence="1" type="ORF">MALV_57030</name>
</gene>
<name>A0A6N4V1Y4_9MYCO</name>
<reference evidence="1 2" key="1">
    <citation type="journal article" date="2019" name="Emerg. Microbes Infect.">
        <title>Comprehensive subspecies identification of 175 nontuberculous mycobacteria species based on 7547 genomic profiles.</title>
        <authorList>
            <person name="Matsumoto Y."/>
            <person name="Kinjo T."/>
            <person name="Motooka D."/>
            <person name="Nabeya D."/>
            <person name="Jung N."/>
            <person name="Uechi K."/>
            <person name="Horii T."/>
            <person name="Iida T."/>
            <person name="Fujita J."/>
            <person name="Nakamura S."/>
        </authorList>
    </citation>
    <scope>NUCLEOTIDE SEQUENCE [LARGE SCALE GENOMIC DNA]</scope>
    <source>
        <strain evidence="1 2">JCM 12272</strain>
        <plasmid evidence="1">pJCM12272</plasmid>
    </source>
</reference>
<proteinExistence type="predicted"/>
<dbReference type="AlphaFoldDB" id="A0A6N4V1Y4"/>
<geneLocation type="plasmid" evidence="1 2">
    <name>pJCM12272</name>
</geneLocation>
<sequence>MSELTSIRLATTSVPAAAWIDPDRLPASGVDHWPAFAAIAGPPTDNAFRAEGLCQITAPAKRLIGAEGIDVARARADNSADQWSVQQQILHYPGDPWTMGQTAHQLFTELQNVIAHCAASAAGTRLTVTTAASHCPSIERGGCKQFAASIENPAEKLTAHLYLAVVGSSVTELSLWTASPTAAPPPDDTAIFSAMNPQLCKIWEC</sequence>